<keyword evidence="2" id="KW-1185">Reference proteome</keyword>
<name>A0AA36GG08_CYLNA</name>
<sequence length="235" mass="26667">MIVYSQDVYCNEVWIYDDGKYSHEVEGMLCVNKACCTILPFLTTLPPPITLPPPTTLPQCQCPLDLYSDSLCPINGPCNKDPKAVTYGSPPLCPFTLNCEQTDYVRFQYADGTYTNNIRVRDFRQSADVQCVNGEWRYYGQAKYDTVLRNVVCYSVAIPLGLAGYFWYSAIHARVKVYGLANNAERRAEQNLACYCRFHATHISNKKVGKVIGKGSMLRKLVSKPRRRTIHCCFV</sequence>
<evidence type="ECO:0000313" key="2">
    <source>
        <dbReference type="Proteomes" id="UP001176961"/>
    </source>
</evidence>
<organism evidence="1 2">
    <name type="scientific">Cylicocyclus nassatus</name>
    <name type="common">Nematode worm</name>
    <dbReference type="NCBI Taxonomy" id="53992"/>
    <lineage>
        <taxon>Eukaryota</taxon>
        <taxon>Metazoa</taxon>
        <taxon>Ecdysozoa</taxon>
        <taxon>Nematoda</taxon>
        <taxon>Chromadorea</taxon>
        <taxon>Rhabditida</taxon>
        <taxon>Rhabditina</taxon>
        <taxon>Rhabditomorpha</taxon>
        <taxon>Strongyloidea</taxon>
        <taxon>Strongylidae</taxon>
        <taxon>Cylicocyclus</taxon>
    </lineage>
</organism>
<protein>
    <submittedName>
        <fullName evidence="1">Uncharacterized protein</fullName>
    </submittedName>
</protein>
<evidence type="ECO:0000313" key="1">
    <source>
        <dbReference type="EMBL" id="CAJ0590889.1"/>
    </source>
</evidence>
<accession>A0AA36GG08</accession>
<gene>
    <name evidence="1" type="ORF">CYNAS_LOCUS2872</name>
</gene>
<dbReference type="Proteomes" id="UP001176961">
    <property type="component" value="Unassembled WGS sequence"/>
</dbReference>
<comment type="caution">
    <text evidence="1">The sequence shown here is derived from an EMBL/GenBank/DDBJ whole genome shotgun (WGS) entry which is preliminary data.</text>
</comment>
<dbReference type="AlphaFoldDB" id="A0AA36GG08"/>
<dbReference type="EMBL" id="CATQJL010000001">
    <property type="protein sequence ID" value="CAJ0590889.1"/>
    <property type="molecule type" value="Genomic_DNA"/>
</dbReference>
<proteinExistence type="predicted"/>
<reference evidence="1" key="1">
    <citation type="submission" date="2023-07" db="EMBL/GenBank/DDBJ databases">
        <authorList>
            <consortium name="CYATHOMIX"/>
        </authorList>
    </citation>
    <scope>NUCLEOTIDE SEQUENCE</scope>
    <source>
        <strain evidence="1">N/A</strain>
    </source>
</reference>